<organism evidence="1 2">
    <name type="scientific">Melastoma candidum</name>
    <dbReference type="NCBI Taxonomy" id="119954"/>
    <lineage>
        <taxon>Eukaryota</taxon>
        <taxon>Viridiplantae</taxon>
        <taxon>Streptophyta</taxon>
        <taxon>Embryophyta</taxon>
        <taxon>Tracheophyta</taxon>
        <taxon>Spermatophyta</taxon>
        <taxon>Magnoliopsida</taxon>
        <taxon>eudicotyledons</taxon>
        <taxon>Gunneridae</taxon>
        <taxon>Pentapetalae</taxon>
        <taxon>rosids</taxon>
        <taxon>malvids</taxon>
        <taxon>Myrtales</taxon>
        <taxon>Melastomataceae</taxon>
        <taxon>Melastomatoideae</taxon>
        <taxon>Melastomateae</taxon>
        <taxon>Melastoma</taxon>
    </lineage>
</organism>
<evidence type="ECO:0000313" key="2">
    <source>
        <dbReference type="Proteomes" id="UP001057402"/>
    </source>
</evidence>
<keyword evidence="2" id="KW-1185">Reference proteome</keyword>
<reference evidence="2" key="1">
    <citation type="journal article" date="2023" name="Front. Plant Sci.">
        <title>Chromosomal-level genome assembly of Melastoma candidum provides insights into trichome evolution.</title>
        <authorList>
            <person name="Zhong Y."/>
            <person name="Wu W."/>
            <person name="Sun C."/>
            <person name="Zou P."/>
            <person name="Liu Y."/>
            <person name="Dai S."/>
            <person name="Zhou R."/>
        </authorList>
    </citation>
    <scope>NUCLEOTIDE SEQUENCE [LARGE SCALE GENOMIC DNA]</scope>
</reference>
<sequence length="94" mass="10562">MMRKTVTILKRLSERKLEEEVGLGKVSTDLGRADRIWGLGRELRSWTNIVALGAGSQRQELTQVLPPGVGEWWREEEEGGLADSGWGGGWEREL</sequence>
<name>A0ACB9N3E4_9MYRT</name>
<comment type="caution">
    <text evidence="1">The sequence shown here is derived from an EMBL/GenBank/DDBJ whole genome shotgun (WGS) entry which is preliminary data.</text>
</comment>
<accession>A0ACB9N3E4</accession>
<evidence type="ECO:0000313" key="1">
    <source>
        <dbReference type="EMBL" id="KAI4330513.1"/>
    </source>
</evidence>
<dbReference type="Proteomes" id="UP001057402">
    <property type="component" value="Chromosome 8"/>
</dbReference>
<gene>
    <name evidence="1" type="ORF">MLD38_028798</name>
</gene>
<dbReference type="EMBL" id="CM042887">
    <property type="protein sequence ID" value="KAI4330513.1"/>
    <property type="molecule type" value="Genomic_DNA"/>
</dbReference>
<proteinExistence type="predicted"/>
<protein>
    <submittedName>
        <fullName evidence="1">Uncharacterized protein</fullName>
    </submittedName>
</protein>